<sequence length="814" mass="92968">MKKKLRRILILFFIFILGVAGFSCLMNSQNTDNKTDLQTASIPCMAMKIGGMPVNRMYGYKDDMQADFMRDTLTPLGTDKTLQVSITPYNQKIESLVYEIRTSDGSKVIENNKINHFEEEEDGTLSAAFTLQKSILMDQEYALNFTLKTEHGSWNYYTRLIQRAGLSTEKYIEFVNSFYTKTFEEEGKGELRTYLETDNSGGNNSFNDLNIHSTLDMVTWKELEPEVSRPGIPSIKDINANTGSLSITYYMTAENEKGEIERYQVDEFYRMRYDQTRIRLLDFHRSAKQVLTTEQSVVTEGQLNLGVTDKDVQYLSDSTGQIVAFVQQGDLWSYNLKTNKLSCIFSFRDLGSNDERNDYSQHDIELVRVEKNGDMDFVLYGYMNRGQHEGKVGTAVYHYSAEQNVVEERFFLSSIKSFEFLKQELEKFTYISKNGYFYRVLNGDLYQFHMEDKEYKILQENVKDDCFKVSESGRYVAWLDGMDVNNGTSITMMDMETQKQKKIQAEEGTKLRVFGFMNDDLVYGIAGDGDIVGGQFAMNEIRIQNLAGEVKKTYHEDGYYVRDVKFQDNLLEIIRAQWNGESYETVTSSQILNNVRDKQDKTFAVALMTTDRQANIIGLQFEGGSKQEPLVMEAKFMENTKDVVLNMEQKEKNKEEYYVYAMGKLWGIYENAAEAIQTADTNAGVVLNRAQQYVWERGNTADKAMLALGDIPDAVKKAPLSADELEKEIQKQGQAVDMTGCTLSQILYQTGAQRPVIVKGEGGASKVIVGFDGYNTYLYDPSSQTTAPMGMNDSTKVFEENGNVFICYMEKINE</sequence>
<evidence type="ECO:0000313" key="1">
    <source>
        <dbReference type="EMBL" id="VYS72629.1"/>
    </source>
</evidence>
<organism evidence="1">
    <name type="scientific">Blautia hansenii</name>
    <name type="common">Ruminococcus hansenii</name>
    <dbReference type="NCBI Taxonomy" id="1322"/>
    <lineage>
        <taxon>Bacteria</taxon>
        <taxon>Bacillati</taxon>
        <taxon>Bacillota</taxon>
        <taxon>Clostridia</taxon>
        <taxon>Lachnospirales</taxon>
        <taxon>Lachnospiraceae</taxon>
        <taxon>Blautia</taxon>
    </lineage>
</organism>
<dbReference type="RefSeq" id="WP_156341700.1">
    <property type="nucleotide sequence ID" value="NZ_CACRSY010000004.1"/>
</dbReference>
<evidence type="ECO:0008006" key="2">
    <source>
        <dbReference type="Google" id="ProtNLM"/>
    </source>
</evidence>
<reference evidence="1" key="1">
    <citation type="submission" date="2019-11" db="EMBL/GenBank/DDBJ databases">
        <authorList>
            <person name="Feng L."/>
        </authorList>
    </citation>
    <scope>NUCLEOTIDE SEQUENCE</scope>
    <source>
        <strain evidence="1">BhanseniiLFYP23</strain>
    </source>
</reference>
<dbReference type="PROSITE" id="PS51257">
    <property type="entry name" value="PROKAR_LIPOPROTEIN"/>
    <property type="match status" value="1"/>
</dbReference>
<accession>A0A6N2QX90</accession>
<name>A0A6N2QX90_BLAHA</name>
<proteinExistence type="predicted"/>
<gene>
    <name evidence="1" type="ORF">BHLFYP23_01279</name>
</gene>
<dbReference type="EMBL" id="CACRSY010000004">
    <property type="protein sequence ID" value="VYS72629.1"/>
    <property type="molecule type" value="Genomic_DNA"/>
</dbReference>
<dbReference type="AlphaFoldDB" id="A0A6N2QX90"/>
<protein>
    <recommendedName>
        <fullName evidence="2">Peptidase C39-like domain-containing protein</fullName>
    </recommendedName>
</protein>
<dbReference type="SUPFAM" id="SSF82171">
    <property type="entry name" value="DPP6 N-terminal domain-like"/>
    <property type="match status" value="1"/>
</dbReference>